<accession>A0A699QP96</accession>
<feature type="non-terminal residue" evidence="1">
    <location>
        <position position="1"/>
    </location>
</feature>
<proteinExistence type="predicted"/>
<dbReference type="AlphaFoldDB" id="A0A699QP96"/>
<comment type="caution">
    <text evidence="1">The sequence shown here is derived from an EMBL/GenBank/DDBJ whole genome shotgun (WGS) entry which is preliminary data.</text>
</comment>
<protein>
    <submittedName>
        <fullName evidence="1">Uncharacterized protein</fullName>
    </submittedName>
</protein>
<gene>
    <name evidence="1" type="ORF">Tci_843798</name>
</gene>
<sequence>TDGDRGQTFTPGLVKSMDASDTTRANVMSLLTTVVDVLEVTLPPQKRLCISLGLRFKVGESSSVHTARPTGGFRADYGFVSTLDDEI</sequence>
<evidence type="ECO:0000313" key="1">
    <source>
        <dbReference type="EMBL" id="GFC71828.1"/>
    </source>
</evidence>
<dbReference type="EMBL" id="BKCJ011035090">
    <property type="protein sequence ID" value="GFC71828.1"/>
    <property type="molecule type" value="Genomic_DNA"/>
</dbReference>
<name>A0A699QP96_TANCI</name>
<feature type="non-terminal residue" evidence="1">
    <location>
        <position position="87"/>
    </location>
</feature>
<organism evidence="1">
    <name type="scientific">Tanacetum cinerariifolium</name>
    <name type="common">Dalmatian daisy</name>
    <name type="synonym">Chrysanthemum cinerariifolium</name>
    <dbReference type="NCBI Taxonomy" id="118510"/>
    <lineage>
        <taxon>Eukaryota</taxon>
        <taxon>Viridiplantae</taxon>
        <taxon>Streptophyta</taxon>
        <taxon>Embryophyta</taxon>
        <taxon>Tracheophyta</taxon>
        <taxon>Spermatophyta</taxon>
        <taxon>Magnoliopsida</taxon>
        <taxon>eudicotyledons</taxon>
        <taxon>Gunneridae</taxon>
        <taxon>Pentapetalae</taxon>
        <taxon>asterids</taxon>
        <taxon>campanulids</taxon>
        <taxon>Asterales</taxon>
        <taxon>Asteraceae</taxon>
        <taxon>Asteroideae</taxon>
        <taxon>Anthemideae</taxon>
        <taxon>Anthemidinae</taxon>
        <taxon>Tanacetum</taxon>
    </lineage>
</organism>
<reference evidence="1" key="1">
    <citation type="journal article" date="2019" name="Sci. Rep.">
        <title>Draft genome of Tanacetum cinerariifolium, the natural source of mosquito coil.</title>
        <authorList>
            <person name="Yamashiro T."/>
            <person name="Shiraishi A."/>
            <person name="Satake H."/>
            <person name="Nakayama K."/>
        </authorList>
    </citation>
    <scope>NUCLEOTIDE SEQUENCE</scope>
</reference>